<reference evidence="3" key="1">
    <citation type="submission" date="2021-10" db="EMBL/GenBank/DDBJ databases">
        <title>Melipona bicolor Genome sequencing and assembly.</title>
        <authorList>
            <person name="Araujo N.S."/>
            <person name="Arias M.C."/>
        </authorList>
    </citation>
    <scope>NUCLEOTIDE SEQUENCE</scope>
    <source>
        <strain evidence="3">USP_2M_L1-L4_2017</strain>
        <tissue evidence="3">Whole body</tissue>
    </source>
</reference>
<feature type="transmembrane region" description="Helical" evidence="2">
    <location>
        <begin position="48"/>
        <end position="66"/>
    </location>
</feature>
<comment type="caution">
    <text evidence="3">The sequence shown here is derived from an EMBL/GenBank/DDBJ whole genome shotgun (WGS) entry which is preliminary data.</text>
</comment>
<dbReference type="EMBL" id="JAHYIQ010000012">
    <property type="protein sequence ID" value="KAK1127188.1"/>
    <property type="molecule type" value="Genomic_DNA"/>
</dbReference>
<evidence type="ECO:0000313" key="4">
    <source>
        <dbReference type="Proteomes" id="UP001177670"/>
    </source>
</evidence>
<proteinExistence type="predicted"/>
<evidence type="ECO:0000256" key="1">
    <source>
        <dbReference type="SAM" id="MobiDB-lite"/>
    </source>
</evidence>
<dbReference type="Proteomes" id="UP001177670">
    <property type="component" value="Unassembled WGS sequence"/>
</dbReference>
<gene>
    <name evidence="3" type="ORF">K0M31_003737</name>
</gene>
<evidence type="ECO:0000256" key="2">
    <source>
        <dbReference type="SAM" id="Phobius"/>
    </source>
</evidence>
<protein>
    <submittedName>
        <fullName evidence="3">Uncharacterized protein</fullName>
    </submittedName>
</protein>
<organism evidence="3 4">
    <name type="scientific">Melipona bicolor</name>
    <dbReference type="NCBI Taxonomy" id="60889"/>
    <lineage>
        <taxon>Eukaryota</taxon>
        <taxon>Metazoa</taxon>
        <taxon>Ecdysozoa</taxon>
        <taxon>Arthropoda</taxon>
        <taxon>Hexapoda</taxon>
        <taxon>Insecta</taxon>
        <taxon>Pterygota</taxon>
        <taxon>Neoptera</taxon>
        <taxon>Endopterygota</taxon>
        <taxon>Hymenoptera</taxon>
        <taxon>Apocrita</taxon>
        <taxon>Aculeata</taxon>
        <taxon>Apoidea</taxon>
        <taxon>Anthophila</taxon>
        <taxon>Apidae</taxon>
        <taxon>Melipona</taxon>
    </lineage>
</organism>
<keyword evidence="2" id="KW-0472">Membrane</keyword>
<evidence type="ECO:0000313" key="3">
    <source>
        <dbReference type="EMBL" id="KAK1127188.1"/>
    </source>
</evidence>
<name>A0AA40FXG1_9HYME</name>
<feature type="region of interest" description="Disordered" evidence="1">
    <location>
        <begin position="299"/>
        <end position="324"/>
    </location>
</feature>
<accession>A0AA40FXG1</accession>
<keyword evidence="4" id="KW-1185">Reference proteome</keyword>
<keyword evidence="2" id="KW-0812">Transmembrane</keyword>
<dbReference type="AlphaFoldDB" id="A0AA40FXG1"/>
<sequence>MKHLGSISKEKFTSLEEGLIPEARIFMQDVRSTSSNKGCKRMTQCMKIILYLLFVGLAGYAIWQTFSINIMEFKVIDSIRKSQSEDLFGQRSTFDKSVKDTPEQFHQLKDISTTEASSDLDSKTSFTDETDKDELPSATDVMLVTDLDSKTSFTDETDKDELPSATDVMLVTDLDSKTSFTDETDKDESLNARIDEVLPVTTENYDINKITSTTSTTTDESPIESVESNPSLGIQQINEGFYDKYDDDYLASDEMKLERDQEELLENYALLSLIIQNAMRSLPIIDSFGYYDNGDNWGDSAPLNTQNSNGVDEENGQGTQETQETQEIQDMLKLFDYEEENFENSENSDYQVETVPESPAEDYYGQFYGQSYEPWIPTYE</sequence>
<keyword evidence="2" id="KW-1133">Transmembrane helix</keyword>